<sequence length="56" mass="6501">MDTTNYYYLYLAFDHFYLSNASDAANISFFRVNLSHYLLKVTQKGPLCSVLDLKSQ</sequence>
<keyword evidence="2" id="KW-1185">Reference proteome</keyword>
<dbReference type="EMBL" id="CP003607">
    <property type="protein sequence ID" value="AFY80206.1"/>
    <property type="molecule type" value="Genomic_DNA"/>
</dbReference>
<accession>K9TDJ8</accession>
<dbReference type="HOGENOM" id="CLU_3009906_0_0_3"/>
<dbReference type="InParanoid" id="K9TDJ8"/>
<evidence type="ECO:0000313" key="1">
    <source>
        <dbReference type="EMBL" id="AFY80206.1"/>
    </source>
</evidence>
<dbReference type="KEGG" id="oac:Oscil6304_0459"/>
<evidence type="ECO:0000313" key="2">
    <source>
        <dbReference type="Proteomes" id="UP000010367"/>
    </source>
</evidence>
<dbReference type="AlphaFoldDB" id="K9TDJ8"/>
<dbReference type="STRING" id="56110.Oscil6304_0459"/>
<gene>
    <name evidence="1" type="ORF">Oscil6304_0459</name>
</gene>
<reference evidence="1 2" key="1">
    <citation type="submission" date="2012-06" db="EMBL/GenBank/DDBJ databases">
        <title>Finished chromosome of genome of Oscillatoria acuminata PCC 6304.</title>
        <authorList>
            <consortium name="US DOE Joint Genome Institute"/>
            <person name="Gugger M."/>
            <person name="Coursin T."/>
            <person name="Rippka R."/>
            <person name="Tandeau De Marsac N."/>
            <person name="Huntemann M."/>
            <person name="Wei C.-L."/>
            <person name="Han J."/>
            <person name="Detter J.C."/>
            <person name="Han C."/>
            <person name="Tapia R."/>
            <person name="Davenport K."/>
            <person name="Daligault H."/>
            <person name="Erkkila T."/>
            <person name="Gu W."/>
            <person name="Munk A.C.C."/>
            <person name="Teshima H."/>
            <person name="Xu Y."/>
            <person name="Chain P."/>
            <person name="Chen A."/>
            <person name="Krypides N."/>
            <person name="Mavromatis K."/>
            <person name="Markowitz V."/>
            <person name="Szeto E."/>
            <person name="Ivanova N."/>
            <person name="Mikhailova N."/>
            <person name="Ovchinnikova G."/>
            <person name="Pagani I."/>
            <person name="Pati A."/>
            <person name="Goodwin L."/>
            <person name="Peters L."/>
            <person name="Pitluck S."/>
            <person name="Woyke T."/>
            <person name="Kerfeld C."/>
        </authorList>
    </citation>
    <scope>NUCLEOTIDE SEQUENCE [LARGE SCALE GENOMIC DNA]</scope>
    <source>
        <strain evidence="1 2">PCC 6304</strain>
    </source>
</reference>
<dbReference type="Proteomes" id="UP000010367">
    <property type="component" value="Chromosome"/>
</dbReference>
<protein>
    <submittedName>
        <fullName evidence="1">Uncharacterized protein</fullName>
    </submittedName>
</protein>
<proteinExistence type="predicted"/>
<organism evidence="1 2">
    <name type="scientific">Oscillatoria acuminata PCC 6304</name>
    <dbReference type="NCBI Taxonomy" id="56110"/>
    <lineage>
        <taxon>Bacteria</taxon>
        <taxon>Bacillati</taxon>
        <taxon>Cyanobacteriota</taxon>
        <taxon>Cyanophyceae</taxon>
        <taxon>Oscillatoriophycideae</taxon>
        <taxon>Oscillatoriales</taxon>
        <taxon>Oscillatoriaceae</taxon>
        <taxon>Oscillatoria</taxon>
    </lineage>
</organism>
<name>K9TDJ8_9CYAN</name>